<evidence type="ECO:0000256" key="3">
    <source>
        <dbReference type="PIRSR" id="PIRSR000443-1"/>
    </source>
</evidence>
<keyword evidence="2 5" id="KW-0012">Acyltransferase</keyword>
<dbReference type="AlphaFoldDB" id="A0A6I6G5P0"/>
<sequence length="372" mass="41462">MSEAHKQTGTAYSPCEVKTFRVPQDLCSPAEKLKWKGFELESGEKLPQYHLAYTTCGQLNTERNNVVWIFHALTANSNPQEWWDGLVGAGKYFDPAKYFIVCVNTPGSCYGSIGPLDMNVATGKPYYHDFPFFSTRDLIRSYQPLRRFLGIEKIHIGIGGSMGGQQLLEWSIEEPELFEHIIPIATNAIHSAWGIAFNTTQRMIIEADGTWGQQHPQAGIAGMKAARAMALISYRSYEGYALKQSTNNSQWQIDNSGESVGGAASYQRYQGEKLANRYNAFSYYTLSKTMDSHNLGRGRGTVAEALQLIRAKALVIGIDSDVLFPLSEQQYLAAQIPGAHFLSISSHFGHDGFLLEFDTIEKAIDSFLNDNK</sequence>
<keyword evidence="2" id="KW-0963">Cytoplasm</keyword>
<dbReference type="Pfam" id="PF00561">
    <property type="entry name" value="Abhydrolase_1"/>
    <property type="match status" value="1"/>
</dbReference>
<dbReference type="KEGG" id="fls:GLV81_03485"/>
<feature type="binding site" evidence="2">
    <location>
        <position position="227"/>
    </location>
    <ligand>
        <name>substrate</name>
    </ligand>
</feature>
<keyword evidence="2" id="KW-0028">Amino-acid biosynthesis</keyword>
<dbReference type="GO" id="GO:0004414">
    <property type="term" value="F:homoserine O-acetyltransferase activity"/>
    <property type="evidence" value="ECO:0007669"/>
    <property type="project" value="UniProtKB-UniRule"/>
</dbReference>
<reference evidence="5 6" key="1">
    <citation type="submission" date="2019-11" db="EMBL/GenBank/DDBJ databases">
        <authorList>
            <person name="Im W.T."/>
        </authorList>
    </citation>
    <scope>NUCLEOTIDE SEQUENCE [LARGE SCALE GENOMIC DNA]</scope>
    <source>
        <strain evidence="5 6">SB-02</strain>
    </source>
</reference>
<proteinExistence type="inferred from homology"/>
<dbReference type="NCBIfam" id="TIGR01392">
    <property type="entry name" value="homoserO_Ac_trn"/>
    <property type="match status" value="1"/>
</dbReference>
<dbReference type="GO" id="GO:0005737">
    <property type="term" value="C:cytoplasm"/>
    <property type="evidence" value="ECO:0007669"/>
    <property type="project" value="UniProtKB-SubCell"/>
</dbReference>
<comment type="function">
    <text evidence="2">Transfers an acetyl group from acetyl-CoA to L-homoserine, forming acetyl-L-homoserine.</text>
</comment>
<feature type="domain" description="AB hydrolase-1" evidence="4">
    <location>
        <begin position="66"/>
        <end position="356"/>
    </location>
</feature>
<dbReference type="EC" id="2.3.1.31" evidence="2"/>
<evidence type="ECO:0000259" key="4">
    <source>
        <dbReference type="Pfam" id="PF00561"/>
    </source>
</evidence>
<dbReference type="EMBL" id="CP046566">
    <property type="protein sequence ID" value="QGW27294.1"/>
    <property type="molecule type" value="Genomic_DNA"/>
</dbReference>
<dbReference type="GO" id="GO:0009086">
    <property type="term" value="P:methionine biosynthetic process"/>
    <property type="evidence" value="ECO:0007669"/>
    <property type="project" value="UniProtKB-UniRule"/>
</dbReference>
<dbReference type="Proteomes" id="UP000426027">
    <property type="component" value="Chromosome"/>
</dbReference>
<evidence type="ECO:0000313" key="6">
    <source>
        <dbReference type="Proteomes" id="UP000426027"/>
    </source>
</evidence>
<comment type="catalytic activity">
    <reaction evidence="2">
        <text>L-homoserine + acetyl-CoA = O-acetyl-L-homoserine + CoA</text>
        <dbReference type="Rhea" id="RHEA:13701"/>
        <dbReference type="ChEBI" id="CHEBI:57287"/>
        <dbReference type="ChEBI" id="CHEBI:57288"/>
        <dbReference type="ChEBI" id="CHEBI:57476"/>
        <dbReference type="ChEBI" id="CHEBI:57716"/>
        <dbReference type="EC" id="2.3.1.31"/>
    </reaction>
</comment>
<keyword evidence="2" id="KW-0486">Methionine biosynthesis</keyword>
<dbReference type="PANTHER" id="PTHR32268:SF11">
    <property type="entry name" value="HOMOSERINE O-ACETYLTRANSFERASE"/>
    <property type="match status" value="1"/>
</dbReference>
<dbReference type="UniPathway" id="UPA00051">
    <property type="reaction ID" value="UER00074"/>
</dbReference>
<evidence type="ECO:0000256" key="2">
    <source>
        <dbReference type="HAMAP-Rule" id="MF_00296"/>
    </source>
</evidence>
<dbReference type="GO" id="GO:0009092">
    <property type="term" value="P:homoserine metabolic process"/>
    <property type="evidence" value="ECO:0007669"/>
    <property type="project" value="TreeGrafter"/>
</dbReference>
<feature type="active site" description="Nucleophile" evidence="2 3">
    <location>
        <position position="161"/>
    </location>
</feature>
<dbReference type="PIRSF" id="PIRSF000443">
    <property type="entry name" value="Homoser_Ac_trans"/>
    <property type="match status" value="1"/>
</dbReference>
<dbReference type="RefSeq" id="WP_157476917.1">
    <property type="nucleotide sequence ID" value="NZ_CP046566.1"/>
</dbReference>
<feature type="active site" evidence="2 3">
    <location>
        <position position="321"/>
    </location>
</feature>
<evidence type="ECO:0000256" key="1">
    <source>
        <dbReference type="ARBA" id="ARBA00022679"/>
    </source>
</evidence>
<comment type="caution">
    <text evidence="2">Lacks conserved residue(s) required for the propagation of feature annotation.</text>
</comment>
<dbReference type="PANTHER" id="PTHR32268">
    <property type="entry name" value="HOMOSERINE O-ACETYLTRANSFERASE"/>
    <property type="match status" value="1"/>
</dbReference>
<evidence type="ECO:0000313" key="5">
    <source>
        <dbReference type="EMBL" id="QGW27294.1"/>
    </source>
</evidence>
<comment type="subunit">
    <text evidence="2">Homodimer.</text>
</comment>
<dbReference type="Gene3D" id="3.40.50.1820">
    <property type="entry name" value="alpha/beta hydrolase"/>
    <property type="match status" value="1"/>
</dbReference>
<keyword evidence="1 2" id="KW-0808">Transferase</keyword>
<comment type="subcellular location">
    <subcellularLocation>
        <location evidence="2">Cytoplasm</location>
    </subcellularLocation>
</comment>
<feature type="binding site" evidence="2">
    <location>
        <position position="351"/>
    </location>
    <ligand>
        <name>substrate</name>
    </ligand>
</feature>
<accession>A0A6I6G5P0</accession>
<dbReference type="SUPFAM" id="SSF53474">
    <property type="entry name" value="alpha/beta-Hydrolases"/>
    <property type="match status" value="1"/>
</dbReference>
<dbReference type="HAMAP" id="MF_00296">
    <property type="entry name" value="MetX_acyltransf"/>
    <property type="match status" value="1"/>
</dbReference>
<dbReference type="InterPro" id="IPR029058">
    <property type="entry name" value="AB_hydrolase_fold"/>
</dbReference>
<protein>
    <recommendedName>
        <fullName evidence="2">Homoserine O-acetyltransferase</fullName>
        <shortName evidence="2">HAT</shortName>
        <ecNumber evidence="2">2.3.1.31</ecNumber>
    </recommendedName>
    <alternativeName>
        <fullName evidence="2">Homoserine transacetylase</fullName>
        <shortName evidence="2">HTA</shortName>
    </alternativeName>
</protein>
<dbReference type="InterPro" id="IPR000073">
    <property type="entry name" value="AB_hydrolase_1"/>
</dbReference>
<comment type="similarity">
    <text evidence="2">Belongs to the AB hydrolase superfamily. MetX family.</text>
</comment>
<name>A0A6I6G5P0_9BACT</name>
<feature type="active site" evidence="2 3">
    <location>
        <position position="350"/>
    </location>
</feature>
<comment type="pathway">
    <text evidence="2">Amino-acid biosynthesis; L-methionine biosynthesis via de novo pathway; O-acetyl-L-homoserine from L-homoserine: step 1/1.</text>
</comment>
<dbReference type="InterPro" id="IPR008220">
    <property type="entry name" value="HAT_MetX-like"/>
</dbReference>
<keyword evidence="6" id="KW-1185">Reference proteome</keyword>
<gene>
    <name evidence="5" type="primary">metX</name>
    <name evidence="2" type="synonym">metXA</name>
    <name evidence="5" type="ORF">GLV81_03485</name>
</gene>
<organism evidence="5 6">
    <name type="scientific">Phnomibacter ginsenosidimutans</name>
    <dbReference type="NCBI Taxonomy" id="2676868"/>
    <lineage>
        <taxon>Bacteria</taxon>
        <taxon>Pseudomonadati</taxon>
        <taxon>Bacteroidota</taxon>
        <taxon>Chitinophagia</taxon>
        <taxon>Chitinophagales</taxon>
        <taxon>Chitinophagaceae</taxon>
        <taxon>Phnomibacter</taxon>
    </lineage>
</organism>